<dbReference type="PROSITE" id="PS51910">
    <property type="entry name" value="GH18_2"/>
    <property type="match status" value="1"/>
</dbReference>
<comment type="caution">
    <text evidence="11">The sequence shown here is derived from an EMBL/GenBank/DDBJ whole genome shotgun (WGS) entry which is preliminary data.</text>
</comment>
<keyword evidence="12" id="KW-1185">Reference proteome</keyword>
<dbReference type="GO" id="GO:0005576">
    <property type="term" value="C:extracellular region"/>
    <property type="evidence" value="ECO:0007669"/>
    <property type="project" value="UniProtKB-SubCell"/>
</dbReference>
<evidence type="ECO:0000313" key="11">
    <source>
        <dbReference type="EMBL" id="KAK2593334.1"/>
    </source>
</evidence>
<gene>
    <name evidence="11" type="primary">AMS1_3</name>
    <name evidence="11" type="ORF">QQS21_008977</name>
</gene>
<dbReference type="PROSITE" id="PS01095">
    <property type="entry name" value="GH18_1"/>
    <property type="match status" value="1"/>
</dbReference>
<protein>
    <submittedName>
        <fullName evidence="11">Glycoside hydrolase, 38 vacuolar alpha mannosidase</fullName>
        <ecNumber evidence="11">3.2.1.24</ecNumber>
    </submittedName>
</protein>
<evidence type="ECO:0000256" key="4">
    <source>
        <dbReference type="ARBA" id="ARBA00022801"/>
    </source>
</evidence>
<reference evidence="11" key="1">
    <citation type="submission" date="2023-06" db="EMBL/GenBank/DDBJ databases">
        <title>Conoideocrella luteorostrata (Hypocreales: Clavicipitaceae), a potential biocontrol fungus for elongate hemlock scale in United States Christmas tree production areas.</title>
        <authorList>
            <person name="Barrett H."/>
            <person name="Lovett B."/>
            <person name="Macias A.M."/>
            <person name="Stajich J.E."/>
            <person name="Kasson M.T."/>
        </authorList>
    </citation>
    <scope>NUCLEOTIDE SEQUENCE</scope>
    <source>
        <strain evidence="11">ARSEF 14590</strain>
    </source>
</reference>
<evidence type="ECO:0000256" key="2">
    <source>
        <dbReference type="ARBA" id="ARBA00004613"/>
    </source>
</evidence>
<evidence type="ECO:0000256" key="6">
    <source>
        <dbReference type="ARBA" id="ARBA00023026"/>
    </source>
</evidence>
<keyword evidence="7" id="KW-0119">Carbohydrate metabolism</keyword>
<evidence type="ECO:0000256" key="3">
    <source>
        <dbReference type="ARBA" id="ARBA00022525"/>
    </source>
</evidence>
<dbReference type="PANTHER" id="PTHR46017:SF1">
    <property type="entry name" value="ALPHA-MANNOSIDASE 2C1"/>
    <property type="match status" value="1"/>
</dbReference>
<evidence type="ECO:0000256" key="1">
    <source>
        <dbReference type="ARBA" id="ARBA00000822"/>
    </source>
</evidence>
<organism evidence="11 12">
    <name type="scientific">Conoideocrella luteorostrata</name>
    <dbReference type="NCBI Taxonomy" id="1105319"/>
    <lineage>
        <taxon>Eukaryota</taxon>
        <taxon>Fungi</taxon>
        <taxon>Dikarya</taxon>
        <taxon>Ascomycota</taxon>
        <taxon>Pezizomycotina</taxon>
        <taxon>Sordariomycetes</taxon>
        <taxon>Hypocreomycetidae</taxon>
        <taxon>Hypocreales</taxon>
        <taxon>Clavicipitaceae</taxon>
        <taxon>Conoideocrella</taxon>
    </lineage>
</organism>
<name>A0AAJ0CI02_9HYPO</name>
<dbReference type="InterPro" id="IPR011330">
    <property type="entry name" value="Glyco_hydro/deAcase_b/a-brl"/>
</dbReference>
<keyword evidence="8 11" id="KW-0326">Glycosidase</keyword>
<dbReference type="GO" id="GO:0009313">
    <property type="term" value="P:oligosaccharide catabolic process"/>
    <property type="evidence" value="ECO:0007669"/>
    <property type="project" value="TreeGrafter"/>
</dbReference>
<dbReference type="InterPro" id="IPR017853">
    <property type="entry name" value="GH"/>
</dbReference>
<evidence type="ECO:0000256" key="5">
    <source>
        <dbReference type="ARBA" id="ARBA00023024"/>
    </source>
</evidence>
<feature type="domain" description="GH18" evidence="10">
    <location>
        <begin position="154"/>
        <end position="381"/>
    </location>
</feature>
<dbReference type="InterPro" id="IPR000602">
    <property type="entry name" value="Glyco_hydro_38_N"/>
</dbReference>
<evidence type="ECO:0000256" key="8">
    <source>
        <dbReference type="ARBA" id="ARBA00023295"/>
    </source>
</evidence>
<dbReference type="GO" id="GO:0004559">
    <property type="term" value="F:alpha-mannosidase activity"/>
    <property type="evidence" value="ECO:0007669"/>
    <property type="project" value="UniProtKB-EC"/>
</dbReference>
<dbReference type="SUPFAM" id="SSF88713">
    <property type="entry name" value="Glycoside hydrolase/deacetylase"/>
    <property type="match status" value="1"/>
</dbReference>
<keyword evidence="4 11" id="KW-0378">Hydrolase</keyword>
<dbReference type="InterPro" id="IPR001223">
    <property type="entry name" value="Glyco_hydro18_cat"/>
</dbReference>
<keyword evidence="3" id="KW-0964">Secreted</keyword>
<dbReference type="GO" id="GO:0006032">
    <property type="term" value="P:chitin catabolic process"/>
    <property type="evidence" value="ECO:0007669"/>
    <property type="project" value="UniProtKB-KW"/>
</dbReference>
<keyword evidence="6" id="KW-0843">Virulence</keyword>
<dbReference type="GO" id="GO:0000272">
    <property type="term" value="P:polysaccharide catabolic process"/>
    <property type="evidence" value="ECO:0007669"/>
    <property type="project" value="UniProtKB-KW"/>
</dbReference>
<evidence type="ECO:0000256" key="9">
    <source>
        <dbReference type="ARBA" id="ARBA00023326"/>
    </source>
</evidence>
<dbReference type="Proteomes" id="UP001251528">
    <property type="component" value="Unassembled WGS sequence"/>
</dbReference>
<dbReference type="SUPFAM" id="SSF51445">
    <property type="entry name" value="(Trans)glycosidases"/>
    <property type="match status" value="1"/>
</dbReference>
<keyword evidence="9" id="KW-0624">Polysaccharide degradation</keyword>
<dbReference type="GO" id="GO:0000329">
    <property type="term" value="C:fungal-type vacuole membrane"/>
    <property type="evidence" value="ECO:0007669"/>
    <property type="project" value="TreeGrafter"/>
</dbReference>
<dbReference type="GO" id="GO:0006013">
    <property type="term" value="P:mannose metabolic process"/>
    <property type="evidence" value="ECO:0007669"/>
    <property type="project" value="InterPro"/>
</dbReference>
<dbReference type="InterPro" id="IPR001579">
    <property type="entry name" value="Glyco_hydro_18_chit_AS"/>
</dbReference>
<accession>A0AAJ0CI02</accession>
<dbReference type="AlphaFoldDB" id="A0AAJ0CI02"/>
<evidence type="ECO:0000259" key="10">
    <source>
        <dbReference type="PROSITE" id="PS51910"/>
    </source>
</evidence>
<evidence type="ECO:0000256" key="7">
    <source>
        <dbReference type="ARBA" id="ARBA00023277"/>
    </source>
</evidence>
<comment type="catalytic activity">
    <reaction evidence="1">
        <text>Random endo-hydrolysis of N-acetyl-beta-D-glucosaminide (1-&gt;4)-beta-linkages in chitin and chitodextrins.</text>
        <dbReference type="EC" id="3.2.1.14"/>
    </reaction>
</comment>
<dbReference type="EMBL" id="JASWJB010000217">
    <property type="protein sequence ID" value="KAK2593334.1"/>
    <property type="molecule type" value="Genomic_DNA"/>
</dbReference>
<dbReference type="GO" id="GO:0008843">
    <property type="term" value="F:endochitinase activity"/>
    <property type="evidence" value="ECO:0007669"/>
    <property type="project" value="UniProtKB-EC"/>
</dbReference>
<sequence>MKVINAFDVNQPSSILRCREISKEIVGPDVDSHEVYDLGKEPVVYGIGHCHIDSCWLWPFAETKRKVVRSWASQCDLMDRYPELHFACSQAQQYQWLKQLYPEAFERVKRKVRDGRFHPIGGSWVEHDTNMPSGESLVHQFFYGQRFFEAEFGSRCRTFWLPDTFGYSSQLPQLCRLAGMDRFMTQNLSWNNINNFPHTTFIWVSPDGSQVMGMVGGGAPGIRTFRRCHSNLNITTATLDGNDATFHESYALLKSMIQKYNLNGIDLDVEESMSQDGIERLVRQLHYDFDPSFLVTLAPVAAALSGANTLGKFDYKTLEQHVAAYTLFYNTQFYNGFGSMANTNGFDRIISAGWDPKKIVAGQLTSPDNEHYFNDMGLLVV</sequence>
<keyword evidence="5" id="KW-0146">Chitin degradation</keyword>
<dbReference type="Pfam" id="PF01074">
    <property type="entry name" value="Glyco_hydro_38N"/>
    <property type="match status" value="1"/>
</dbReference>
<comment type="subcellular location">
    <subcellularLocation>
        <location evidence="2">Secreted</location>
    </subcellularLocation>
</comment>
<proteinExistence type="predicted"/>
<evidence type="ECO:0000313" key="12">
    <source>
        <dbReference type="Proteomes" id="UP001251528"/>
    </source>
</evidence>
<dbReference type="EC" id="3.2.1.24" evidence="11"/>
<dbReference type="PANTHER" id="PTHR46017">
    <property type="entry name" value="ALPHA-MANNOSIDASE 2C1"/>
    <property type="match status" value="1"/>
</dbReference>
<dbReference type="InterPro" id="IPR027291">
    <property type="entry name" value="Glyco_hydro_38_N_sf"/>
</dbReference>
<dbReference type="Gene3D" id="3.20.110.10">
    <property type="entry name" value="Glycoside hydrolase 38, N terminal domain"/>
    <property type="match status" value="1"/>
</dbReference>